<sequence length="87" mass="10154">MAPTTPKSPVKKSKRIRITNGQRLALRKHHKQFPHKKQTQLAEWFRDQFNNRPSPGTISESLSDKYKHLEDLTKPLHESATRVLRGQ</sequence>
<evidence type="ECO:0000313" key="5">
    <source>
        <dbReference type="Proteomes" id="UP000784919"/>
    </source>
</evidence>
<dbReference type="Gene3D" id="1.10.10.60">
    <property type="entry name" value="Homeodomain-like"/>
    <property type="match status" value="1"/>
</dbReference>
<name>A0A9P7MN64_9HYPO</name>
<evidence type="ECO:0000313" key="2">
    <source>
        <dbReference type="EMBL" id="KAG5960032.1"/>
    </source>
</evidence>
<organism evidence="3 5">
    <name type="scientific">Claviceps arundinis</name>
    <dbReference type="NCBI Taxonomy" id="1623583"/>
    <lineage>
        <taxon>Eukaryota</taxon>
        <taxon>Fungi</taxon>
        <taxon>Dikarya</taxon>
        <taxon>Ascomycota</taxon>
        <taxon>Pezizomycotina</taxon>
        <taxon>Sordariomycetes</taxon>
        <taxon>Hypocreomycetidae</taxon>
        <taxon>Hypocreales</taxon>
        <taxon>Clavicipitaceae</taxon>
        <taxon>Claviceps</taxon>
    </lineage>
</organism>
<dbReference type="EMBL" id="SRPR01000107">
    <property type="protein sequence ID" value="KAG5960032.1"/>
    <property type="molecule type" value="Genomic_DNA"/>
</dbReference>
<evidence type="ECO:0000313" key="3">
    <source>
        <dbReference type="EMBL" id="KAG5961307.1"/>
    </source>
</evidence>
<protein>
    <recommendedName>
        <fullName evidence="1">ARS-binding protein 1 N-terminal domain-containing protein</fullName>
    </recommendedName>
</protein>
<dbReference type="InterPro" id="IPR009057">
    <property type="entry name" value="Homeodomain-like_sf"/>
</dbReference>
<dbReference type="InterPro" id="IPR041188">
    <property type="entry name" value="HTH_ABP1_N"/>
</dbReference>
<dbReference type="EMBL" id="SRPS01000255">
    <property type="protein sequence ID" value="KAG5961307.1"/>
    <property type="molecule type" value="Genomic_DNA"/>
</dbReference>
<feature type="domain" description="ARS-binding protein 1 N-terminal" evidence="1">
    <location>
        <begin position="14"/>
        <end position="71"/>
    </location>
</feature>
<evidence type="ECO:0000313" key="4">
    <source>
        <dbReference type="Proteomes" id="UP000742024"/>
    </source>
</evidence>
<evidence type="ECO:0000259" key="1">
    <source>
        <dbReference type="Pfam" id="PF18107"/>
    </source>
</evidence>
<accession>A0A9P7MN64</accession>
<dbReference type="Pfam" id="PF18107">
    <property type="entry name" value="HTH_ABP1_N"/>
    <property type="match status" value="1"/>
</dbReference>
<keyword evidence="4" id="KW-1185">Reference proteome</keyword>
<gene>
    <name evidence="3" type="ORF">E4U56_003933</name>
    <name evidence="2" type="ORF">E4U57_000329</name>
</gene>
<comment type="caution">
    <text evidence="3">The sequence shown here is derived from an EMBL/GenBank/DDBJ whole genome shotgun (WGS) entry which is preliminary data.</text>
</comment>
<dbReference type="OrthoDB" id="3880035at2759"/>
<dbReference type="Proteomes" id="UP000784919">
    <property type="component" value="Unassembled WGS sequence"/>
</dbReference>
<proteinExistence type="predicted"/>
<dbReference type="SUPFAM" id="SSF46689">
    <property type="entry name" value="Homeodomain-like"/>
    <property type="match status" value="1"/>
</dbReference>
<reference evidence="3 4" key="1">
    <citation type="journal article" date="2020" name="bioRxiv">
        <title>Whole genome comparisons of ergot fungi reveals the divergence and evolution of species within the genus Claviceps are the result of varying mechanisms driving genome evolution and host range expansion.</title>
        <authorList>
            <person name="Wyka S.A."/>
            <person name="Mondo S.J."/>
            <person name="Liu M."/>
            <person name="Dettman J."/>
            <person name="Nalam V."/>
            <person name="Broders K.D."/>
        </authorList>
    </citation>
    <scope>NUCLEOTIDE SEQUENCE</scope>
    <source>
        <strain evidence="3">CCC 1102</strain>
        <strain evidence="2 4">LM583</strain>
    </source>
</reference>
<dbReference type="Proteomes" id="UP000742024">
    <property type="component" value="Unassembled WGS sequence"/>
</dbReference>
<dbReference type="AlphaFoldDB" id="A0A9P7MN64"/>